<feature type="compositionally biased region" description="Basic and acidic residues" evidence="1">
    <location>
        <begin position="1"/>
        <end position="31"/>
    </location>
</feature>
<dbReference type="Proteomes" id="UP001501866">
    <property type="component" value="Unassembled WGS sequence"/>
</dbReference>
<keyword evidence="3" id="KW-1185">Reference proteome</keyword>
<evidence type="ECO:0000313" key="3">
    <source>
        <dbReference type="Proteomes" id="UP001501866"/>
    </source>
</evidence>
<proteinExistence type="predicted"/>
<feature type="compositionally biased region" description="Polar residues" evidence="1">
    <location>
        <begin position="122"/>
        <end position="136"/>
    </location>
</feature>
<feature type="region of interest" description="Disordered" evidence="1">
    <location>
        <begin position="1"/>
        <end position="157"/>
    </location>
</feature>
<comment type="caution">
    <text evidence="2">The sequence shown here is derived from an EMBL/GenBank/DDBJ whole genome shotgun (WGS) entry which is preliminary data.</text>
</comment>
<reference evidence="3" key="1">
    <citation type="journal article" date="2019" name="Int. J. Syst. Evol. Microbiol.">
        <title>The Global Catalogue of Microorganisms (GCM) 10K type strain sequencing project: providing services to taxonomists for standard genome sequencing and annotation.</title>
        <authorList>
            <consortium name="The Broad Institute Genomics Platform"/>
            <consortium name="The Broad Institute Genome Sequencing Center for Infectious Disease"/>
            <person name="Wu L."/>
            <person name="Ma J."/>
        </authorList>
    </citation>
    <scope>NUCLEOTIDE SEQUENCE [LARGE SCALE GENOMIC DNA]</scope>
    <source>
        <strain evidence="3">JCM 9095</strain>
    </source>
</reference>
<name>A0ABP6PF40_9ACTN</name>
<dbReference type="EMBL" id="BAAAUH010000014">
    <property type="protein sequence ID" value="GAA3174861.1"/>
    <property type="molecule type" value="Genomic_DNA"/>
</dbReference>
<evidence type="ECO:0000256" key="1">
    <source>
        <dbReference type="SAM" id="MobiDB-lite"/>
    </source>
</evidence>
<sequence length="157" mass="17096">MRGGRWDRRSGARDRRSGARDRRGGARDRCRPAARRRPPPPPARPGLHRRRGRSLRSVVPAPRLATSPAGSRARTTEPEEFGEFGAMVTARVRGQNGPKALTARSRRPRRTAPSLEHLSPPTARTRSPGTYPSSPATPVASAVVPGRLADQAAHRRA</sequence>
<gene>
    <name evidence="2" type="ORF">GCM10010451_24570</name>
</gene>
<organism evidence="2 3">
    <name type="scientific">Streptomyces virens</name>
    <dbReference type="NCBI Taxonomy" id="285572"/>
    <lineage>
        <taxon>Bacteria</taxon>
        <taxon>Bacillati</taxon>
        <taxon>Actinomycetota</taxon>
        <taxon>Actinomycetes</taxon>
        <taxon>Kitasatosporales</taxon>
        <taxon>Streptomycetaceae</taxon>
        <taxon>Streptomyces</taxon>
    </lineage>
</organism>
<accession>A0ABP6PF40</accession>
<protein>
    <submittedName>
        <fullName evidence="2">Uncharacterized protein</fullName>
    </submittedName>
</protein>
<evidence type="ECO:0000313" key="2">
    <source>
        <dbReference type="EMBL" id="GAA3174861.1"/>
    </source>
</evidence>